<gene>
    <name evidence="2" type="ORF">FAZ95_34105</name>
</gene>
<reference evidence="2 3" key="1">
    <citation type="submission" date="2019-05" db="EMBL/GenBank/DDBJ databases">
        <title>Burkholderia sp. DHOD12, isolated from subtropical forest soil.</title>
        <authorList>
            <person name="Gao Z.-H."/>
            <person name="Qiu L.-H."/>
        </authorList>
    </citation>
    <scope>NUCLEOTIDE SEQUENCE [LARGE SCALE GENOMIC DNA]</scope>
    <source>
        <strain evidence="2 3">DHOD12</strain>
    </source>
</reference>
<dbReference type="KEGG" id="tvl:FAZ95_34105"/>
<dbReference type="Proteomes" id="UP000298656">
    <property type="component" value="Chromosome 2"/>
</dbReference>
<dbReference type="InterPro" id="IPR022123">
    <property type="entry name" value="DUF3658"/>
</dbReference>
<proteinExistence type="predicted"/>
<keyword evidence="3" id="KW-1185">Reference proteome</keyword>
<dbReference type="OrthoDB" id="7565760at2"/>
<dbReference type="Pfam" id="PF12395">
    <property type="entry name" value="DUF3658"/>
    <property type="match status" value="1"/>
</dbReference>
<organism evidence="2 3">
    <name type="scientific">Trinickia violacea</name>
    <dbReference type="NCBI Taxonomy" id="2571746"/>
    <lineage>
        <taxon>Bacteria</taxon>
        <taxon>Pseudomonadati</taxon>
        <taxon>Pseudomonadota</taxon>
        <taxon>Betaproteobacteria</taxon>
        <taxon>Burkholderiales</taxon>
        <taxon>Burkholderiaceae</taxon>
        <taxon>Trinickia</taxon>
    </lineage>
</organism>
<evidence type="ECO:0000313" key="2">
    <source>
        <dbReference type="EMBL" id="QCP54026.1"/>
    </source>
</evidence>
<protein>
    <submittedName>
        <fullName evidence="2">DUF1835 domain-containing protein</fullName>
    </submittedName>
</protein>
<name>A0A4P8IZW5_9BURK</name>
<dbReference type="RefSeq" id="WP_137336794.1">
    <property type="nucleotide sequence ID" value="NZ_CP040078.1"/>
</dbReference>
<accession>A0A4P8IZW5</accession>
<dbReference type="AlphaFoldDB" id="A0A4P8IZW5"/>
<evidence type="ECO:0000313" key="3">
    <source>
        <dbReference type="Proteomes" id="UP000298656"/>
    </source>
</evidence>
<evidence type="ECO:0000259" key="1">
    <source>
        <dbReference type="Pfam" id="PF12395"/>
    </source>
</evidence>
<dbReference type="EMBL" id="CP040078">
    <property type="protein sequence ID" value="QCP54026.1"/>
    <property type="molecule type" value="Genomic_DNA"/>
</dbReference>
<feature type="domain" description="DUF3658" evidence="1">
    <location>
        <begin position="162"/>
        <end position="260"/>
    </location>
</feature>
<sequence length="272" mass="31113">MMTDPSLAAHGDPNLFKVVNVTFSHDSYSLVKDFITKKGIDEEVEFACDAMHLGPIEYSSISFRREWLEIHFGIEITEDQMLTSERTYAALKESIEHGIHMVAWVNTNDSVEYANFLHWIDRCDPKNILLARPDFPGRDDLNNPAADPVTIMNSIRESAELIQPDLLNRYREQWAGLKSENAAFRLFDEENNFRSFSIDAFDQILISSISADWDSMPEILLRAIRKCWATKLSIPGDLIFCHRIIELAKHSPGLEMRGDSSAPMQLEFRSIS</sequence>